<dbReference type="SUPFAM" id="SSF46579">
    <property type="entry name" value="Prefoldin"/>
    <property type="match status" value="1"/>
</dbReference>
<evidence type="ECO:0000256" key="2">
    <source>
        <dbReference type="ARBA" id="ARBA00023186"/>
    </source>
</evidence>
<protein>
    <recommendedName>
        <fullName evidence="3">Prefoldin subunit 3</fullName>
    </recommendedName>
</protein>
<gene>
    <name evidence="4" type="ORF">Ctob_004768</name>
</gene>
<dbReference type="FunFam" id="1.10.287.370:FF:000001">
    <property type="entry name" value="Prefoldin subunit 3"/>
    <property type="match status" value="1"/>
</dbReference>
<evidence type="ECO:0000313" key="4">
    <source>
        <dbReference type="EMBL" id="KOO22262.1"/>
    </source>
</evidence>
<dbReference type="GO" id="GO:0007017">
    <property type="term" value="P:microtubule-based process"/>
    <property type="evidence" value="ECO:0007669"/>
    <property type="project" value="TreeGrafter"/>
</dbReference>
<dbReference type="AlphaFoldDB" id="A0A0M0J7C8"/>
<comment type="function">
    <text evidence="3">Binds specifically to cytosolic chaperonin (c-CPN) and transfers target proteins to it. Binds to nascent polypeptide chain and promotes folding in an environment in which there are many competing pathways for nonnative proteins.</text>
</comment>
<dbReference type="InterPro" id="IPR004127">
    <property type="entry name" value="Prefoldin_subunit_alpha"/>
</dbReference>
<comment type="caution">
    <text evidence="4">The sequence shown here is derived from an EMBL/GenBank/DDBJ whole genome shotgun (WGS) entry which is preliminary data.</text>
</comment>
<dbReference type="Proteomes" id="UP000037460">
    <property type="component" value="Unassembled WGS sequence"/>
</dbReference>
<dbReference type="OrthoDB" id="6375174at2759"/>
<dbReference type="Pfam" id="PF02996">
    <property type="entry name" value="Prefoldin"/>
    <property type="match status" value="1"/>
</dbReference>
<comment type="similarity">
    <text evidence="1 3">Belongs to the prefoldin subunit alpha family.</text>
</comment>
<dbReference type="GO" id="GO:0016272">
    <property type="term" value="C:prefoldin complex"/>
    <property type="evidence" value="ECO:0007669"/>
    <property type="project" value="UniProtKB-UniRule"/>
</dbReference>
<dbReference type="GO" id="GO:0007021">
    <property type="term" value="P:tubulin complex assembly"/>
    <property type="evidence" value="ECO:0007669"/>
    <property type="project" value="TreeGrafter"/>
</dbReference>
<dbReference type="CDD" id="cd23156">
    <property type="entry name" value="Prefoldin_3"/>
    <property type="match status" value="1"/>
</dbReference>
<dbReference type="PANTHER" id="PTHR12409">
    <property type="entry name" value="PREFOLDIN SUBUNIT 3"/>
    <property type="match status" value="1"/>
</dbReference>
<dbReference type="Gene3D" id="1.10.287.370">
    <property type="match status" value="1"/>
</dbReference>
<dbReference type="GO" id="GO:0006457">
    <property type="term" value="P:protein folding"/>
    <property type="evidence" value="ECO:0007669"/>
    <property type="project" value="UniProtKB-UniRule"/>
</dbReference>
<dbReference type="InterPro" id="IPR009053">
    <property type="entry name" value="Prefoldin"/>
</dbReference>
<proteinExistence type="inferred from homology"/>
<accession>A0A0M0J7C8</accession>
<name>A0A0M0J7C8_9EUKA</name>
<dbReference type="GO" id="GO:0015631">
    <property type="term" value="F:tubulin binding"/>
    <property type="evidence" value="ECO:0007669"/>
    <property type="project" value="TreeGrafter"/>
</dbReference>
<dbReference type="EMBL" id="JWZX01003295">
    <property type="protein sequence ID" value="KOO22262.1"/>
    <property type="molecule type" value="Genomic_DNA"/>
</dbReference>
<comment type="subunit">
    <text evidence="3">Heterohexamer of two PFD-alpha type and four PFD-beta type subunits.</text>
</comment>
<dbReference type="InterPro" id="IPR016655">
    <property type="entry name" value="PFD3"/>
</dbReference>
<dbReference type="PIRSF" id="PIRSF016396">
    <property type="entry name" value="Prefoldin_subunit_3"/>
    <property type="match status" value="1"/>
</dbReference>
<sequence>MAAPFTAEDAEASTKEAMPTAVFIEDIEAYMKKEGDPGTALDKLQKLYQVFKFIEQRLTQKKNKLKMKKPEIEKTYAALCAMEEQAKKGEPLVMHYELAQSVSAKAIVNVHESDKVCLWLGANVMLEYPRAEAIALLAQQLADCKKALATTIDDMGFLRDQITTTEVNMARVFNWDVKDRRIKKEKEEKIARGEAVDVE</sequence>
<evidence type="ECO:0000256" key="3">
    <source>
        <dbReference type="PIRNR" id="PIRNR016396"/>
    </source>
</evidence>
<dbReference type="GO" id="GO:0005737">
    <property type="term" value="C:cytoplasm"/>
    <property type="evidence" value="ECO:0007669"/>
    <property type="project" value="UniProtKB-ARBA"/>
</dbReference>
<keyword evidence="2 3" id="KW-0143">Chaperone</keyword>
<keyword evidence="5" id="KW-1185">Reference proteome</keyword>
<organism evidence="4 5">
    <name type="scientific">Chrysochromulina tobinii</name>
    <dbReference type="NCBI Taxonomy" id="1460289"/>
    <lineage>
        <taxon>Eukaryota</taxon>
        <taxon>Haptista</taxon>
        <taxon>Haptophyta</taxon>
        <taxon>Prymnesiophyceae</taxon>
        <taxon>Prymnesiales</taxon>
        <taxon>Chrysochromulinaceae</taxon>
        <taxon>Chrysochromulina</taxon>
    </lineage>
</organism>
<evidence type="ECO:0000256" key="1">
    <source>
        <dbReference type="ARBA" id="ARBA00010048"/>
    </source>
</evidence>
<reference evidence="5" key="1">
    <citation type="journal article" date="2015" name="PLoS Genet.">
        <title>Genome Sequence and Transcriptome Analyses of Chrysochromulina tobin: Metabolic Tools for Enhanced Algal Fitness in the Prominent Order Prymnesiales (Haptophyceae).</title>
        <authorList>
            <person name="Hovde B.T."/>
            <person name="Deodato C.R."/>
            <person name="Hunsperger H.M."/>
            <person name="Ryken S.A."/>
            <person name="Yost W."/>
            <person name="Jha R.K."/>
            <person name="Patterson J."/>
            <person name="Monnat R.J. Jr."/>
            <person name="Barlow S.B."/>
            <person name="Starkenburg S.R."/>
            <person name="Cattolico R.A."/>
        </authorList>
    </citation>
    <scope>NUCLEOTIDE SEQUENCE</scope>
    <source>
        <strain evidence="5">CCMP291</strain>
    </source>
</reference>
<evidence type="ECO:0000313" key="5">
    <source>
        <dbReference type="Proteomes" id="UP000037460"/>
    </source>
</evidence>
<dbReference type="PANTHER" id="PTHR12409:SF0">
    <property type="entry name" value="PREFOLDIN SUBUNIT 3"/>
    <property type="match status" value="1"/>
</dbReference>